<dbReference type="Proteomes" id="UP001229313">
    <property type="component" value="Chromosome"/>
</dbReference>
<organism evidence="6 7">
    <name type="scientific">Lysobacter yananisis</name>
    <dbReference type="NCBI Taxonomy" id="1003114"/>
    <lineage>
        <taxon>Bacteria</taxon>
        <taxon>Pseudomonadati</taxon>
        <taxon>Pseudomonadota</taxon>
        <taxon>Gammaproteobacteria</taxon>
        <taxon>Lysobacterales</taxon>
        <taxon>Lysobacteraceae</taxon>
        <taxon>Lysobacter</taxon>
    </lineage>
</organism>
<comment type="similarity">
    <text evidence="1 3 4">Belongs to the GrpE family.</text>
</comment>
<dbReference type="EMBL" id="CP133568">
    <property type="protein sequence ID" value="WMT02426.1"/>
    <property type="molecule type" value="Genomic_DNA"/>
</dbReference>
<dbReference type="SUPFAM" id="SSF58014">
    <property type="entry name" value="Coiled-coil domain of nucleotide exchange factor GrpE"/>
    <property type="match status" value="1"/>
</dbReference>
<keyword evidence="3" id="KW-0346">Stress response</keyword>
<dbReference type="Gene3D" id="3.90.20.20">
    <property type="match status" value="1"/>
</dbReference>
<feature type="region of interest" description="Disordered" evidence="5">
    <location>
        <begin position="1"/>
        <end position="46"/>
    </location>
</feature>
<comment type="subunit">
    <text evidence="3">Homodimer.</text>
</comment>
<name>A0ABY9P8D5_9GAMM</name>
<dbReference type="InterPro" id="IPR000740">
    <property type="entry name" value="GrpE"/>
</dbReference>
<gene>
    <name evidence="3 6" type="primary">grpE</name>
    <name evidence="6" type="ORF">RDV84_21050</name>
</gene>
<dbReference type="NCBIfam" id="NF010745">
    <property type="entry name" value="PRK14147.1"/>
    <property type="match status" value="1"/>
</dbReference>
<keyword evidence="2 3" id="KW-0143">Chaperone</keyword>
<dbReference type="HAMAP" id="MF_01151">
    <property type="entry name" value="GrpE"/>
    <property type="match status" value="1"/>
</dbReference>
<dbReference type="InterPro" id="IPR009012">
    <property type="entry name" value="GrpE_head"/>
</dbReference>
<evidence type="ECO:0000256" key="3">
    <source>
        <dbReference type="HAMAP-Rule" id="MF_01151"/>
    </source>
</evidence>
<reference evidence="6 7" key="1">
    <citation type="submission" date="2023-08" db="EMBL/GenBank/DDBJ databases">
        <title>The whole genome sequence of Lysobacter yananisis.</title>
        <authorList>
            <person name="Sun H."/>
        </authorList>
    </citation>
    <scope>NUCLEOTIDE SEQUENCE [LARGE SCALE GENOMIC DNA]</scope>
    <source>
        <strain evidence="6 7">SNNU513</strain>
    </source>
</reference>
<dbReference type="SUPFAM" id="SSF51064">
    <property type="entry name" value="Head domain of nucleotide exchange factor GrpE"/>
    <property type="match status" value="1"/>
</dbReference>
<comment type="subcellular location">
    <subcellularLocation>
        <location evidence="3">Cytoplasm</location>
    </subcellularLocation>
</comment>
<proteinExistence type="inferred from homology"/>
<evidence type="ECO:0000313" key="7">
    <source>
        <dbReference type="Proteomes" id="UP001229313"/>
    </source>
</evidence>
<evidence type="ECO:0000256" key="2">
    <source>
        <dbReference type="ARBA" id="ARBA00023186"/>
    </source>
</evidence>
<accession>A0ABY9P8D5</accession>
<dbReference type="CDD" id="cd00446">
    <property type="entry name" value="GrpE"/>
    <property type="match status" value="1"/>
</dbReference>
<dbReference type="Pfam" id="PF01025">
    <property type="entry name" value="GrpE"/>
    <property type="match status" value="1"/>
</dbReference>
<dbReference type="NCBIfam" id="NF010748">
    <property type="entry name" value="PRK14150.1"/>
    <property type="match status" value="1"/>
</dbReference>
<comment type="function">
    <text evidence="3">Participates actively in the response to hyperosmotic and heat shock by preventing the aggregation of stress-denatured proteins, in association with DnaK and GrpE. It is the nucleotide exchange factor for DnaK and may function as a thermosensor. Unfolded proteins bind initially to DnaJ; upon interaction with the DnaJ-bound protein, DnaK hydrolyzes its bound ATP, resulting in the formation of a stable complex. GrpE releases ADP from DnaK; ATP binding to DnaK triggers the release of the substrate protein, thus completing the reaction cycle. Several rounds of ATP-dependent interactions between DnaJ, DnaK and GrpE are required for fully efficient folding.</text>
</comment>
<protein>
    <recommendedName>
        <fullName evidence="3">Protein GrpE</fullName>
    </recommendedName>
    <alternativeName>
        <fullName evidence="3">HSP-70 cofactor</fullName>
    </alternativeName>
</protein>
<dbReference type="Gene3D" id="2.30.22.10">
    <property type="entry name" value="Head domain of nucleotide exchange factor GrpE"/>
    <property type="match status" value="1"/>
</dbReference>
<sequence>MPVPGPHSWPSRGLPQGTSMNPNDPNPDVNREAQDPVAAAGAAMSEVEALRSEMNKLREDSLRERAELENQRKRVVRDIEMARKFANERLLGDLLPVIDSLEAGLAAAGGDASALRQGMELTLRQLLKVGADNGLVAVDPVGQPFNPEHHQAMSMVPAPGVAPNHVVQVYQKGWLLNERLLRPALVVVAQDA</sequence>
<evidence type="ECO:0000256" key="4">
    <source>
        <dbReference type="RuleBase" id="RU004478"/>
    </source>
</evidence>
<dbReference type="PRINTS" id="PR00773">
    <property type="entry name" value="GRPEPROTEIN"/>
</dbReference>
<dbReference type="InterPro" id="IPR013805">
    <property type="entry name" value="GrpE_CC"/>
</dbReference>
<dbReference type="PANTHER" id="PTHR21237:SF23">
    <property type="entry name" value="GRPE PROTEIN HOMOLOG, MITOCHONDRIAL"/>
    <property type="match status" value="1"/>
</dbReference>
<evidence type="ECO:0000256" key="5">
    <source>
        <dbReference type="SAM" id="MobiDB-lite"/>
    </source>
</evidence>
<keyword evidence="7" id="KW-1185">Reference proteome</keyword>
<evidence type="ECO:0000256" key="1">
    <source>
        <dbReference type="ARBA" id="ARBA00009054"/>
    </source>
</evidence>
<dbReference type="PANTHER" id="PTHR21237">
    <property type="entry name" value="GRPE PROTEIN"/>
    <property type="match status" value="1"/>
</dbReference>
<keyword evidence="3" id="KW-0963">Cytoplasm</keyword>
<evidence type="ECO:0000313" key="6">
    <source>
        <dbReference type="EMBL" id="WMT02426.1"/>
    </source>
</evidence>